<dbReference type="EMBL" id="KZ559519">
    <property type="protein sequence ID" value="PLN83445.1"/>
    <property type="molecule type" value="Genomic_DNA"/>
</dbReference>
<evidence type="ECO:0000313" key="11">
    <source>
        <dbReference type="Proteomes" id="UP000235023"/>
    </source>
</evidence>
<feature type="domain" description="Four-carbon acid sugar kinase N-terminal" evidence="8">
    <location>
        <begin position="43"/>
        <end position="281"/>
    </location>
</feature>
<evidence type="ECO:0000256" key="6">
    <source>
        <dbReference type="ARBA" id="ARBA00023277"/>
    </source>
</evidence>
<gene>
    <name evidence="10" type="ORF">BDW42DRAFT_184219</name>
</gene>
<keyword evidence="4" id="KW-0418">Kinase</keyword>
<evidence type="ECO:0000256" key="4">
    <source>
        <dbReference type="ARBA" id="ARBA00022777"/>
    </source>
</evidence>
<dbReference type="Proteomes" id="UP000235023">
    <property type="component" value="Unassembled WGS sequence"/>
</dbReference>
<evidence type="ECO:0000259" key="8">
    <source>
        <dbReference type="Pfam" id="PF07005"/>
    </source>
</evidence>
<dbReference type="Gene3D" id="3.40.980.20">
    <property type="entry name" value="Four-carbon acid sugar kinase, nucleotide binding domain"/>
    <property type="match status" value="1"/>
</dbReference>
<dbReference type="Gene3D" id="3.40.50.10840">
    <property type="entry name" value="Putative sugar-binding, N-terminal domain"/>
    <property type="match status" value="1"/>
</dbReference>
<dbReference type="InterPro" id="IPR010737">
    <property type="entry name" value="4-carb_acid_sugar_kinase_N"/>
</dbReference>
<evidence type="ECO:0000256" key="5">
    <source>
        <dbReference type="ARBA" id="ARBA00022840"/>
    </source>
</evidence>
<evidence type="ECO:0000256" key="7">
    <source>
        <dbReference type="SAM" id="MobiDB-lite"/>
    </source>
</evidence>
<dbReference type="GO" id="GO:0016301">
    <property type="term" value="F:kinase activity"/>
    <property type="evidence" value="ECO:0007669"/>
    <property type="project" value="UniProtKB-KW"/>
</dbReference>
<comment type="similarity">
    <text evidence="1">Belongs to the four-carbon acid sugar kinase family.</text>
</comment>
<evidence type="ECO:0000256" key="2">
    <source>
        <dbReference type="ARBA" id="ARBA00022679"/>
    </source>
</evidence>
<sequence>MFTPRSYPPLPREHTLAQLPPESTTNAQDQISHILSTTPLNRLVILDDDPTGTQTCHNIPVLTTWDTATLIAEFQRTPPPPGFFILTNSRAHPPLSAKPLIQTICENVAQAATTTNQTVNIVLRSDSTLRGHFPLEIDVAESVFGAADAWVLAPFFFQGGRFTIDDVHYVSEGEQLVPAGTTQFAQDATFGYRSSSLRDYVLEKAPGRGRAERVVSVSIGDLRIGGPGAVYEKLMSVPRGGVVVVNAVAESDMCVFVVGLLMAEAEGRHYLYRTSASFVSARLGISSIPPKTAEDLGLPSLRQTGGLIIAGSYVSKTTAQLRALTDRRGPTGQLAIIEMEVEELIVASPESMLRSVEEVVRETERNLRSGKDTLVMTSRRLITGDDELSSLAIGSKVADALVGVLRGVEVRPRYIIAKGGITSSDAATKGLNIKRAMVVGQAAPGVPLWRCDEPTSRHQGVPFVVFPGNVGGESTLCELVEAWS</sequence>
<dbReference type="Pfam" id="PF07005">
    <property type="entry name" value="SBD_N"/>
    <property type="match status" value="1"/>
</dbReference>
<dbReference type="Pfam" id="PF17042">
    <property type="entry name" value="NBD_C"/>
    <property type="match status" value="1"/>
</dbReference>
<organism evidence="10 11">
    <name type="scientific">Aspergillus taichungensis</name>
    <dbReference type="NCBI Taxonomy" id="482145"/>
    <lineage>
        <taxon>Eukaryota</taxon>
        <taxon>Fungi</taxon>
        <taxon>Dikarya</taxon>
        <taxon>Ascomycota</taxon>
        <taxon>Pezizomycotina</taxon>
        <taxon>Eurotiomycetes</taxon>
        <taxon>Eurotiomycetidae</taxon>
        <taxon>Eurotiales</taxon>
        <taxon>Aspergillaceae</taxon>
        <taxon>Aspergillus</taxon>
        <taxon>Aspergillus subgen. Circumdati</taxon>
    </lineage>
</organism>
<dbReference type="AlphaFoldDB" id="A0A2J5I0Y6"/>
<dbReference type="InterPro" id="IPR031475">
    <property type="entry name" value="NBD_C"/>
</dbReference>
<accession>A0A2J5I0Y6</accession>
<dbReference type="InterPro" id="IPR037051">
    <property type="entry name" value="4-carb_acid_sugar_kinase_N_sf"/>
</dbReference>
<protein>
    <recommendedName>
        <fullName evidence="12">Ketose-bisphosphate aldolase class-II family protein</fullName>
    </recommendedName>
</protein>
<evidence type="ECO:0000256" key="3">
    <source>
        <dbReference type="ARBA" id="ARBA00022741"/>
    </source>
</evidence>
<reference evidence="11" key="1">
    <citation type="submission" date="2017-12" db="EMBL/GenBank/DDBJ databases">
        <authorList>
            <consortium name="DOE Joint Genome Institute"/>
            <person name="Mondo S.J."/>
            <person name="Kjaerbolling I."/>
            <person name="Vesth T.C."/>
            <person name="Frisvad J.C."/>
            <person name="Nybo J.L."/>
            <person name="Theobald S."/>
            <person name="Kuo A."/>
            <person name="Bowyer P."/>
            <person name="Matsuda Y."/>
            <person name="Lyhne E.K."/>
            <person name="Kogle M.E."/>
            <person name="Clum A."/>
            <person name="Lipzen A."/>
            <person name="Salamov A."/>
            <person name="Ngan C.Y."/>
            <person name="Daum C."/>
            <person name="Chiniquy J."/>
            <person name="Barry K."/>
            <person name="LaButti K."/>
            <person name="Haridas S."/>
            <person name="Simmons B.A."/>
            <person name="Magnuson J.K."/>
            <person name="Mortensen U.H."/>
            <person name="Larsen T.O."/>
            <person name="Grigoriev I.V."/>
            <person name="Baker S.E."/>
            <person name="Andersen M.R."/>
            <person name="Nordberg H.P."/>
            <person name="Cantor M.N."/>
            <person name="Hua S.X."/>
        </authorList>
    </citation>
    <scope>NUCLEOTIDE SEQUENCE [LARGE SCALE GENOMIC DNA]</scope>
    <source>
        <strain evidence="11">IBT 19404</strain>
    </source>
</reference>
<evidence type="ECO:0000313" key="10">
    <source>
        <dbReference type="EMBL" id="PLN83445.1"/>
    </source>
</evidence>
<evidence type="ECO:0000259" key="9">
    <source>
        <dbReference type="Pfam" id="PF17042"/>
    </source>
</evidence>
<keyword evidence="6" id="KW-0119">Carbohydrate metabolism</keyword>
<name>A0A2J5I0Y6_9EURO</name>
<feature type="compositionally biased region" description="Pro residues" evidence="7">
    <location>
        <begin position="1"/>
        <end position="10"/>
    </location>
</feature>
<feature type="region of interest" description="Disordered" evidence="7">
    <location>
        <begin position="1"/>
        <end position="26"/>
    </location>
</feature>
<dbReference type="SUPFAM" id="SSF142764">
    <property type="entry name" value="YgbK-like"/>
    <property type="match status" value="1"/>
</dbReference>
<keyword evidence="2" id="KW-0808">Transferase</keyword>
<evidence type="ECO:0008006" key="12">
    <source>
        <dbReference type="Google" id="ProtNLM"/>
    </source>
</evidence>
<evidence type="ECO:0000256" key="1">
    <source>
        <dbReference type="ARBA" id="ARBA00005715"/>
    </source>
</evidence>
<proteinExistence type="inferred from homology"/>
<keyword evidence="5" id="KW-0067">ATP-binding</keyword>
<feature type="domain" description="Four-carbon acid sugar kinase nucleotide binding" evidence="9">
    <location>
        <begin position="307"/>
        <end position="476"/>
    </location>
</feature>
<keyword evidence="11" id="KW-1185">Reference proteome</keyword>
<dbReference type="OrthoDB" id="48988at2759"/>
<keyword evidence="3" id="KW-0547">Nucleotide-binding</keyword>
<dbReference type="InterPro" id="IPR042213">
    <property type="entry name" value="NBD_C_sf"/>
</dbReference>
<dbReference type="GO" id="GO:0005524">
    <property type="term" value="F:ATP binding"/>
    <property type="evidence" value="ECO:0007669"/>
    <property type="project" value="UniProtKB-KW"/>
</dbReference>